<evidence type="ECO:0000313" key="1">
    <source>
        <dbReference type="EMBL" id="KAJ55544.1"/>
    </source>
</evidence>
<dbReference type="InterPro" id="IPR036182">
    <property type="entry name" value="PCuAC_sf"/>
</dbReference>
<dbReference type="OrthoDB" id="9796962at2"/>
<dbReference type="Proteomes" id="UP000026249">
    <property type="component" value="Unassembled WGS sequence"/>
</dbReference>
<reference evidence="1 2" key="1">
    <citation type="submission" date="2014-03" db="EMBL/GenBank/DDBJ databases">
        <title>Draft Genome Sequence of Actibacterium mucosum KCTC 23349, a Marine Alphaproteobacterium with Complex Ionic Requirements Isolated from Mediterranean Seawater at Malvarrosa Beach, Valencia, Spain.</title>
        <authorList>
            <person name="Arahal D.R."/>
            <person name="Shao Z."/>
            <person name="Lai Q."/>
            <person name="Pujalte M.J."/>
        </authorList>
    </citation>
    <scope>NUCLEOTIDE SEQUENCE [LARGE SCALE GENOMIC DNA]</scope>
    <source>
        <strain evidence="1 2">KCTC 23349</strain>
    </source>
</reference>
<evidence type="ECO:0000313" key="2">
    <source>
        <dbReference type="Proteomes" id="UP000026249"/>
    </source>
</evidence>
<proteinExistence type="predicted"/>
<dbReference type="STRING" id="1454373.ACMU_12690"/>
<gene>
    <name evidence="1" type="ORF">ACMU_12690</name>
</gene>
<name>A0A037ZIT3_9RHOB</name>
<comment type="caution">
    <text evidence="1">The sequence shown here is derived from an EMBL/GenBank/DDBJ whole genome shotgun (WGS) entry which is preliminary data.</text>
</comment>
<sequence length="183" mass="19567">MADLTHRCLGPDAVLECNTITDTEVPMRAFAIALMLAATPVLASEDHDDDAHHLAEAEGIRILHAWAREGEARIYMEIENTGEQSVTLEGGEIEGLGELVLMAMPISATGGDIAPIKEMRIRGGGAFALTPEGMFLMLEAPADWTAGQHVDAHVALHPLGEVEIEVEVFAAGTDQHPHAGHNH</sequence>
<dbReference type="RefSeq" id="WP_035259396.1">
    <property type="nucleotide sequence ID" value="NZ_JFKE01000004.1"/>
</dbReference>
<evidence type="ECO:0008006" key="3">
    <source>
        <dbReference type="Google" id="ProtNLM"/>
    </source>
</evidence>
<accession>A0A037ZIT3</accession>
<protein>
    <recommendedName>
        <fullName evidence="3">Copper chaperone PCu(A)C</fullName>
    </recommendedName>
</protein>
<organism evidence="1 2">
    <name type="scientific">Actibacterium mucosum KCTC 23349</name>
    <dbReference type="NCBI Taxonomy" id="1454373"/>
    <lineage>
        <taxon>Bacteria</taxon>
        <taxon>Pseudomonadati</taxon>
        <taxon>Pseudomonadota</taxon>
        <taxon>Alphaproteobacteria</taxon>
        <taxon>Rhodobacterales</taxon>
        <taxon>Roseobacteraceae</taxon>
        <taxon>Actibacterium</taxon>
    </lineage>
</organism>
<keyword evidence="2" id="KW-1185">Reference proteome</keyword>
<dbReference type="SUPFAM" id="SSF110087">
    <property type="entry name" value="DR1885-like metal-binding protein"/>
    <property type="match status" value="1"/>
</dbReference>
<dbReference type="Gene3D" id="2.60.40.1890">
    <property type="entry name" value="PCu(A)C copper chaperone"/>
    <property type="match status" value="1"/>
</dbReference>
<dbReference type="EMBL" id="JFKE01000004">
    <property type="protein sequence ID" value="KAJ55544.1"/>
    <property type="molecule type" value="Genomic_DNA"/>
</dbReference>
<dbReference type="AlphaFoldDB" id="A0A037ZIT3"/>